<dbReference type="InterPro" id="IPR047926">
    <property type="entry name" value="Ni_dep_LarA"/>
</dbReference>
<dbReference type="InterPro" id="IPR048520">
    <property type="entry name" value="LarA_C"/>
</dbReference>
<protein>
    <submittedName>
        <fullName evidence="3">Uncharacterized protein</fullName>
    </submittedName>
</protein>
<evidence type="ECO:0000259" key="2">
    <source>
        <dbReference type="Pfam" id="PF21113"/>
    </source>
</evidence>
<dbReference type="InterPro" id="IPR048068">
    <property type="entry name" value="LarA-like"/>
</dbReference>
<dbReference type="Pfam" id="PF21113">
    <property type="entry name" value="LarA_C"/>
    <property type="match status" value="1"/>
</dbReference>
<dbReference type="PANTHER" id="PTHR33171:SF17">
    <property type="entry name" value="LARA-LIKE N-TERMINAL DOMAIN-CONTAINING PROTEIN"/>
    <property type="match status" value="1"/>
</dbReference>
<dbReference type="Pfam" id="PF09861">
    <property type="entry name" value="Lar_N"/>
    <property type="match status" value="1"/>
</dbReference>
<feature type="non-terminal residue" evidence="3">
    <location>
        <position position="1"/>
    </location>
</feature>
<name>X1C2T0_9ZZZZ</name>
<reference evidence="3" key="1">
    <citation type="journal article" date="2014" name="Front. Microbiol.">
        <title>High frequency of phylogenetically diverse reductive dehalogenase-homologous genes in deep subseafloor sedimentary metagenomes.</title>
        <authorList>
            <person name="Kawai M."/>
            <person name="Futagami T."/>
            <person name="Toyoda A."/>
            <person name="Takaki Y."/>
            <person name="Nishi S."/>
            <person name="Hori S."/>
            <person name="Arai W."/>
            <person name="Tsubouchi T."/>
            <person name="Morono Y."/>
            <person name="Uchiyama I."/>
            <person name="Ito T."/>
            <person name="Fujiyama A."/>
            <person name="Inagaki F."/>
            <person name="Takami H."/>
        </authorList>
    </citation>
    <scope>NUCLEOTIDE SEQUENCE</scope>
    <source>
        <strain evidence="3">Expedition CK06-06</strain>
    </source>
</reference>
<dbReference type="PANTHER" id="PTHR33171">
    <property type="entry name" value="LAR_N DOMAIN-CONTAINING PROTEIN"/>
    <property type="match status" value="1"/>
</dbReference>
<dbReference type="InterPro" id="IPR018657">
    <property type="entry name" value="LarA-like_N"/>
</dbReference>
<evidence type="ECO:0000259" key="1">
    <source>
        <dbReference type="Pfam" id="PF09861"/>
    </source>
</evidence>
<sequence>GQHRKMTEEEVKEKVGEKILKRVKVVQHDPDNNLFYLGKSKRGNELWVNKDVVRADVKIATGNIIPHRYAGYGGGAKSILPGISSRETIGYNHLYVETGEAALGKTKGNPVREEMEEAAKMIGLDMIVNTVMNVKNEIVKVVAGNPAMAHQAGVKVCNDIYGVKIPEKADIVIASSFPMDINFHQASKTLEAIGHIIKEKSTIIMLSPCYEGIGGKDFVDYLKEKTPEDIIKSIKAHKEKNVVSGVISYLIAKCKEKAKIYLISEGIQDKDIMGMGMLPAKSTQSVLSDVLKNYGDDAK</sequence>
<dbReference type="AlphaFoldDB" id="X1C2T0"/>
<evidence type="ECO:0000313" key="3">
    <source>
        <dbReference type="EMBL" id="GAG78696.1"/>
    </source>
</evidence>
<comment type="caution">
    <text evidence="3">The sequence shown here is derived from an EMBL/GenBank/DDBJ whole genome shotgun (WGS) entry which is preliminary data.</text>
</comment>
<feature type="domain" description="Lactate racemase C-terminal" evidence="2">
    <location>
        <begin position="167"/>
        <end position="299"/>
    </location>
</feature>
<dbReference type="Gene3D" id="3.40.50.11440">
    <property type="match status" value="1"/>
</dbReference>
<accession>X1C2T0</accession>
<dbReference type="GO" id="GO:0050043">
    <property type="term" value="F:lactate racemase activity"/>
    <property type="evidence" value="ECO:0007669"/>
    <property type="project" value="InterPro"/>
</dbReference>
<feature type="domain" description="LarA-like N-terminal" evidence="1">
    <location>
        <begin position="1"/>
        <end position="96"/>
    </location>
</feature>
<dbReference type="EMBL" id="BART01017520">
    <property type="protein sequence ID" value="GAG78696.1"/>
    <property type="molecule type" value="Genomic_DNA"/>
</dbReference>
<gene>
    <name evidence="3" type="ORF">S01H4_33319</name>
</gene>
<proteinExistence type="predicted"/>
<dbReference type="NCBIfam" id="NF033504">
    <property type="entry name" value="Ni_dep_LarA"/>
    <property type="match status" value="1"/>
</dbReference>
<organism evidence="3">
    <name type="scientific">marine sediment metagenome</name>
    <dbReference type="NCBI Taxonomy" id="412755"/>
    <lineage>
        <taxon>unclassified sequences</taxon>
        <taxon>metagenomes</taxon>
        <taxon>ecological metagenomes</taxon>
    </lineage>
</organism>
<feature type="non-terminal residue" evidence="3">
    <location>
        <position position="299"/>
    </location>
</feature>